<dbReference type="InterPro" id="IPR036396">
    <property type="entry name" value="Cyt_P450_sf"/>
</dbReference>
<organism evidence="9 10">
    <name type="scientific">Ceratobasidium theobromae</name>
    <dbReference type="NCBI Taxonomy" id="1582974"/>
    <lineage>
        <taxon>Eukaryota</taxon>
        <taxon>Fungi</taxon>
        <taxon>Dikarya</taxon>
        <taxon>Basidiomycota</taxon>
        <taxon>Agaricomycotina</taxon>
        <taxon>Agaricomycetes</taxon>
        <taxon>Cantharellales</taxon>
        <taxon>Ceratobasidiaceae</taxon>
        <taxon>Ceratobasidium</taxon>
    </lineage>
</organism>
<proteinExistence type="inferred from homology"/>
<evidence type="ECO:0000256" key="3">
    <source>
        <dbReference type="ARBA" id="ARBA00022617"/>
    </source>
</evidence>
<dbReference type="PRINTS" id="PR00081">
    <property type="entry name" value="GDHRDH"/>
</dbReference>
<dbReference type="PROSITE" id="PS00086">
    <property type="entry name" value="CYTOCHROME_P450"/>
    <property type="match status" value="1"/>
</dbReference>
<evidence type="ECO:0000256" key="7">
    <source>
        <dbReference type="ARBA" id="ARBA00023004"/>
    </source>
</evidence>
<dbReference type="EMBL" id="SSOP01000080">
    <property type="protein sequence ID" value="KAB5591977.1"/>
    <property type="molecule type" value="Genomic_DNA"/>
</dbReference>
<dbReference type="GO" id="GO:0005506">
    <property type="term" value="F:iron ion binding"/>
    <property type="evidence" value="ECO:0007669"/>
    <property type="project" value="InterPro"/>
</dbReference>
<evidence type="ECO:0000256" key="8">
    <source>
        <dbReference type="ARBA" id="ARBA00023033"/>
    </source>
</evidence>
<keyword evidence="7" id="KW-0408">Iron</keyword>
<dbReference type="InterPro" id="IPR036291">
    <property type="entry name" value="NAD(P)-bd_dom_sf"/>
</dbReference>
<accession>A0A5N5QL15</accession>
<dbReference type="Proteomes" id="UP000383932">
    <property type="component" value="Unassembled WGS sequence"/>
</dbReference>
<dbReference type="PROSITE" id="PS00061">
    <property type="entry name" value="ADH_SHORT"/>
    <property type="match status" value="1"/>
</dbReference>
<evidence type="ECO:0000313" key="10">
    <source>
        <dbReference type="Proteomes" id="UP000383932"/>
    </source>
</evidence>
<dbReference type="InterPro" id="IPR050364">
    <property type="entry name" value="Cytochrome_P450_fung"/>
</dbReference>
<keyword evidence="10" id="KW-1185">Reference proteome</keyword>
<dbReference type="InterPro" id="IPR017972">
    <property type="entry name" value="Cyt_P450_CS"/>
</dbReference>
<protein>
    <recommendedName>
        <fullName evidence="11">O-methylsterigmatocystin oxidoreductase</fullName>
    </recommendedName>
</protein>
<keyword evidence="8" id="KW-0503">Monooxygenase</keyword>
<comment type="caution">
    <text evidence="9">The sequence shown here is derived from an EMBL/GenBank/DDBJ whole genome shotgun (WGS) entry which is preliminary data.</text>
</comment>
<evidence type="ECO:0000256" key="2">
    <source>
        <dbReference type="ARBA" id="ARBA00010617"/>
    </source>
</evidence>
<dbReference type="Gene3D" id="3.40.50.720">
    <property type="entry name" value="NAD(P)-binding Rossmann-like Domain"/>
    <property type="match status" value="1"/>
</dbReference>
<dbReference type="InterPro" id="IPR020904">
    <property type="entry name" value="Sc_DH/Rdtase_CS"/>
</dbReference>
<evidence type="ECO:0000256" key="1">
    <source>
        <dbReference type="ARBA" id="ARBA00001971"/>
    </source>
</evidence>
<dbReference type="GO" id="GO:0020037">
    <property type="term" value="F:heme binding"/>
    <property type="evidence" value="ECO:0007669"/>
    <property type="project" value="InterPro"/>
</dbReference>
<evidence type="ECO:0000256" key="4">
    <source>
        <dbReference type="ARBA" id="ARBA00022723"/>
    </source>
</evidence>
<keyword evidence="6" id="KW-0560">Oxidoreductase</keyword>
<keyword evidence="3" id="KW-0349">Heme</keyword>
<dbReference type="CDD" id="cd11065">
    <property type="entry name" value="CYP64-like"/>
    <property type="match status" value="1"/>
</dbReference>
<evidence type="ECO:0000256" key="5">
    <source>
        <dbReference type="ARBA" id="ARBA00022857"/>
    </source>
</evidence>
<dbReference type="FunFam" id="3.40.50.720:FF:000084">
    <property type="entry name" value="Short-chain dehydrogenase reductase"/>
    <property type="match status" value="1"/>
</dbReference>
<evidence type="ECO:0000313" key="9">
    <source>
        <dbReference type="EMBL" id="KAB5591977.1"/>
    </source>
</evidence>
<comment type="similarity">
    <text evidence="2">Belongs to the cytochrome P450 family.</text>
</comment>
<evidence type="ECO:0008006" key="11">
    <source>
        <dbReference type="Google" id="ProtNLM"/>
    </source>
</evidence>
<dbReference type="InterPro" id="IPR001128">
    <property type="entry name" value="Cyt_P450"/>
</dbReference>
<dbReference type="PRINTS" id="PR00080">
    <property type="entry name" value="SDRFAMILY"/>
</dbReference>
<evidence type="ECO:0000256" key="6">
    <source>
        <dbReference type="ARBA" id="ARBA00023002"/>
    </source>
</evidence>
<dbReference type="PANTHER" id="PTHR46300:SF7">
    <property type="entry name" value="P450, PUTATIVE (EUROFUNG)-RELATED"/>
    <property type="match status" value="1"/>
</dbReference>
<dbReference type="InterPro" id="IPR002347">
    <property type="entry name" value="SDR_fam"/>
</dbReference>
<dbReference type="GO" id="GO:0016705">
    <property type="term" value="F:oxidoreductase activity, acting on paired donors, with incorporation or reduction of molecular oxygen"/>
    <property type="evidence" value="ECO:0007669"/>
    <property type="project" value="InterPro"/>
</dbReference>
<dbReference type="AlphaFoldDB" id="A0A5N5QL15"/>
<keyword evidence="5" id="KW-0521">NADP</keyword>
<dbReference type="Gene3D" id="1.10.630.10">
    <property type="entry name" value="Cytochrome P450"/>
    <property type="match status" value="1"/>
</dbReference>
<comment type="cofactor">
    <cofactor evidence="1">
        <name>heme</name>
        <dbReference type="ChEBI" id="CHEBI:30413"/>
    </cofactor>
</comment>
<sequence length="805" mass="90110">MPGCFVDREVPYTPEENSIGRKGVRNPRPPALGQGVTGGLATDGADVVVNDIPSQQDALEQLVKSIEEIGRKAMFVTGDVSKEDDVQNLVKKTVDALGGLDIMVANAGIHKAASILEITDETFDKIMSVNCKGVLYCYRAAAAQMIKQGRGGRIIGASSIWGTRGESMNVAYVTSKFGVRAITQCAALEWGQYNITVNAYAPGLIDTPMIAEAGGGAPIDEIIKVFVPGVIIKRMGQPEEVAALVSFLASEGASYITVENLAIKFEELERKSNMKDLRTPLYMVLTLSGLVLLRRYRDATAKRKLRHPPSPRFFPIIGHLLSIPPGPEHLAYMKLGKELNSDIIFLQLFGYNIIVLNSARAASDLLDKRSALYSDRFCPPMIKDPTLLDWSSAPSMMEYGDTWRHHRRLMNDWLNPRAVAQFYKLQEDQSRSLLKRLLNLSTLADPFERVRHEFFFTMASSMFQLAYGYTLRNDQDPYFLHAQEAVDHVIEAAMFSNFFVNIFPSLSRVPEWFPGAGWKRVARKWRVQKEQAVDEPYEWAKANVATGAFEPSVLSALLQDYDLTSSLSVEERDNRLKELAAVLYAGGTDTSSNVLIKLVAAMVLNPQVQARAQEEIDTALGPNTLPTMSDRERLPYIRNLILEVMRWSPVNPTGLAHMCFQDDNYEGYDIEKVWEMSGKLFLHAAELHAKASQLNRAMSRDETAYKDPEVFNPDRFLDPNVPILPVFGWGRRKCPGVYFAEASLFISVTSLLATFTFSKRIDLQGNEITPKIEGGSNAMVLELKPFDFEFTPRSERHHRLILESE</sequence>
<dbReference type="Pfam" id="PF13561">
    <property type="entry name" value="adh_short_C2"/>
    <property type="match status" value="1"/>
</dbReference>
<dbReference type="PANTHER" id="PTHR46300">
    <property type="entry name" value="P450, PUTATIVE (EUROFUNG)-RELATED-RELATED"/>
    <property type="match status" value="1"/>
</dbReference>
<dbReference type="SUPFAM" id="SSF48264">
    <property type="entry name" value="Cytochrome P450"/>
    <property type="match status" value="1"/>
</dbReference>
<dbReference type="GO" id="GO:0004497">
    <property type="term" value="F:monooxygenase activity"/>
    <property type="evidence" value="ECO:0007669"/>
    <property type="project" value="UniProtKB-KW"/>
</dbReference>
<dbReference type="SUPFAM" id="SSF51735">
    <property type="entry name" value="NAD(P)-binding Rossmann-fold domains"/>
    <property type="match status" value="1"/>
</dbReference>
<dbReference type="OrthoDB" id="2789670at2759"/>
<dbReference type="Pfam" id="PF00067">
    <property type="entry name" value="p450"/>
    <property type="match status" value="2"/>
</dbReference>
<name>A0A5N5QL15_9AGAM</name>
<gene>
    <name evidence="9" type="ORF">CTheo_4563</name>
</gene>
<reference evidence="9 10" key="1">
    <citation type="journal article" date="2019" name="Fungal Biol. Biotechnol.">
        <title>Draft genome sequence of fastidious pathogen Ceratobasidium theobromae, which causes vascular-streak dieback in Theobroma cacao.</title>
        <authorList>
            <person name="Ali S.S."/>
            <person name="Asman A."/>
            <person name="Shao J."/>
            <person name="Firmansyah A.P."/>
            <person name="Susilo A.W."/>
            <person name="Rosmana A."/>
            <person name="McMahon P."/>
            <person name="Junaid M."/>
            <person name="Guest D."/>
            <person name="Kheng T.Y."/>
            <person name="Meinhardt L.W."/>
            <person name="Bailey B.A."/>
        </authorList>
    </citation>
    <scope>NUCLEOTIDE SEQUENCE [LARGE SCALE GENOMIC DNA]</scope>
    <source>
        <strain evidence="9 10">CT2</strain>
    </source>
</reference>
<keyword evidence="4" id="KW-0479">Metal-binding</keyword>